<proteinExistence type="predicted"/>
<feature type="region of interest" description="Disordered" evidence="1">
    <location>
        <begin position="1"/>
        <end position="22"/>
    </location>
</feature>
<accession>A0A2T0JZ89</accession>
<keyword evidence="3" id="KW-1185">Reference proteome</keyword>
<dbReference type="Proteomes" id="UP000239415">
    <property type="component" value="Unassembled WGS sequence"/>
</dbReference>
<reference evidence="2 3" key="1">
    <citation type="submission" date="2018-03" db="EMBL/GenBank/DDBJ databases">
        <title>Genomic Encyclopedia of Archaeal and Bacterial Type Strains, Phase II (KMG-II): from individual species to whole genera.</title>
        <authorList>
            <person name="Goeker M."/>
        </authorList>
    </citation>
    <scope>NUCLEOTIDE SEQUENCE [LARGE SCALE GENOMIC DNA]</scope>
    <source>
        <strain evidence="2 3">DSM 43146</strain>
    </source>
</reference>
<evidence type="ECO:0000313" key="3">
    <source>
        <dbReference type="Proteomes" id="UP000239415"/>
    </source>
</evidence>
<gene>
    <name evidence="2" type="ORF">CLV67_12260</name>
</gene>
<organism evidence="2 3">
    <name type="scientific">Actinoplanes italicus</name>
    <dbReference type="NCBI Taxonomy" id="113567"/>
    <lineage>
        <taxon>Bacteria</taxon>
        <taxon>Bacillati</taxon>
        <taxon>Actinomycetota</taxon>
        <taxon>Actinomycetes</taxon>
        <taxon>Micromonosporales</taxon>
        <taxon>Micromonosporaceae</taxon>
        <taxon>Actinoplanes</taxon>
    </lineage>
</organism>
<comment type="caution">
    <text evidence="2">The sequence shown here is derived from an EMBL/GenBank/DDBJ whole genome shotgun (WGS) entry which is preliminary data.</text>
</comment>
<dbReference type="AlphaFoldDB" id="A0A2T0JZ89"/>
<dbReference type="EMBL" id="PVMZ01000022">
    <property type="protein sequence ID" value="PRX15821.1"/>
    <property type="molecule type" value="Genomic_DNA"/>
</dbReference>
<protein>
    <submittedName>
        <fullName evidence="2">Uncharacterized protein</fullName>
    </submittedName>
</protein>
<evidence type="ECO:0000313" key="2">
    <source>
        <dbReference type="EMBL" id="PRX15821.1"/>
    </source>
</evidence>
<sequence length="50" mass="5101">MTIHEAIGGRDGGTIHRSSTGTPYAVARPEVLGVKPLPAAGQSFAPEPDS</sequence>
<evidence type="ECO:0000256" key="1">
    <source>
        <dbReference type="SAM" id="MobiDB-lite"/>
    </source>
</evidence>
<name>A0A2T0JZ89_9ACTN</name>